<dbReference type="AlphaFoldDB" id="A0A2R6QHU0"/>
<dbReference type="PROSITE" id="PS51450">
    <property type="entry name" value="LRR"/>
    <property type="match status" value="2"/>
</dbReference>
<dbReference type="Pfam" id="PF13855">
    <property type="entry name" value="LRR_8"/>
    <property type="match status" value="3"/>
</dbReference>
<dbReference type="InterPro" id="IPR013210">
    <property type="entry name" value="LRR_N_plant-typ"/>
</dbReference>
<dbReference type="InterPro" id="IPR001611">
    <property type="entry name" value="Leu-rich_rpt"/>
</dbReference>
<dbReference type="STRING" id="1590841.A0A2R6QHU0"/>
<dbReference type="Gramene" id="PSS08178">
    <property type="protein sequence ID" value="PSS08178"/>
    <property type="gene ID" value="CEY00_Acc18550"/>
</dbReference>
<evidence type="ECO:0000256" key="6">
    <source>
        <dbReference type="ARBA" id="ARBA00022729"/>
    </source>
</evidence>
<dbReference type="Pfam" id="PF00560">
    <property type="entry name" value="LRR_1"/>
    <property type="match status" value="4"/>
</dbReference>
<dbReference type="GO" id="GO:0016301">
    <property type="term" value="F:kinase activity"/>
    <property type="evidence" value="ECO:0007669"/>
    <property type="project" value="UniProtKB-KW"/>
</dbReference>
<reference evidence="14 15" key="1">
    <citation type="submission" date="2017-07" db="EMBL/GenBank/DDBJ databases">
        <title>An improved, manually edited Actinidia chinensis var. chinensis (kiwifruit) genome highlights the challenges associated with draft genomes and gene prediction in plants.</title>
        <authorList>
            <person name="Pilkington S."/>
            <person name="Crowhurst R."/>
            <person name="Hilario E."/>
            <person name="Nardozza S."/>
            <person name="Fraser L."/>
            <person name="Peng Y."/>
            <person name="Gunaseelan K."/>
            <person name="Simpson R."/>
            <person name="Tahir J."/>
            <person name="Deroles S."/>
            <person name="Templeton K."/>
            <person name="Luo Z."/>
            <person name="Davy M."/>
            <person name="Cheng C."/>
            <person name="Mcneilage M."/>
            <person name="Scaglione D."/>
            <person name="Liu Y."/>
            <person name="Zhang Q."/>
            <person name="Datson P."/>
            <person name="De Silva N."/>
            <person name="Gardiner S."/>
            <person name="Bassett H."/>
            <person name="Chagne D."/>
            <person name="Mccallum J."/>
            <person name="Dzierzon H."/>
            <person name="Deng C."/>
            <person name="Wang Y.-Y."/>
            <person name="Barron N."/>
            <person name="Manako K."/>
            <person name="Bowen J."/>
            <person name="Foster T."/>
            <person name="Erridge Z."/>
            <person name="Tiffin H."/>
            <person name="Waite C."/>
            <person name="Davies K."/>
            <person name="Grierson E."/>
            <person name="Laing W."/>
            <person name="Kirk R."/>
            <person name="Chen X."/>
            <person name="Wood M."/>
            <person name="Montefiori M."/>
            <person name="Brummell D."/>
            <person name="Schwinn K."/>
            <person name="Catanach A."/>
            <person name="Fullerton C."/>
            <person name="Li D."/>
            <person name="Meiyalaghan S."/>
            <person name="Nieuwenhuizen N."/>
            <person name="Read N."/>
            <person name="Prakash R."/>
            <person name="Hunter D."/>
            <person name="Zhang H."/>
            <person name="Mckenzie M."/>
            <person name="Knabel M."/>
            <person name="Harris A."/>
            <person name="Allan A."/>
            <person name="Chen A."/>
            <person name="Janssen B."/>
            <person name="Plunkett B."/>
            <person name="Dwamena C."/>
            <person name="Voogd C."/>
            <person name="Leif D."/>
            <person name="Lafferty D."/>
            <person name="Souleyre E."/>
            <person name="Varkonyi-Gasic E."/>
            <person name="Gambi F."/>
            <person name="Hanley J."/>
            <person name="Yao J.-L."/>
            <person name="Cheung J."/>
            <person name="David K."/>
            <person name="Warren B."/>
            <person name="Marsh K."/>
            <person name="Snowden K."/>
            <person name="Lin-Wang K."/>
            <person name="Brian L."/>
            <person name="Martinez-Sanchez M."/>
            <person name="Wang M."/>
            <person name="Ileperuma N."/>
            <person name="Macnee N."/>
            <person name="Campin R."/>
            <person name="Mcatee P."/>
            <person name="Drummond R."/>
            <person name="Espley R."/>
            <person name="Ireland H."/>
            <person name="Wu R."/>
            <person name="Atkinson R."/>
            <person name="Karunairetnam S."/>
            <person name="Bulley S."/>
            <person name="Chunkath S."/>
            <person name="Hanley Z."/>
            <person name="Storey R."/>
            <person name="Thrimawithana A."/>
            <person name="Thomson S."/>
            <person name="David C."/>
            <person name="Testolin R."/>
        </authorList>
    </citation>
    <scope>NUCLEOTIDE SEQUENCE [LARGE SCALE GENOMIC DNA]</scope>
    <source>
        <strain evidence="15">cv. Red5</strain>
        <tissue evidence="14">Young leaf</tissue>
    </source>
</reference>
<comment type="subcellular location">
    <subcellularLocation>
        <location evidence="1">Cell membrane</location>
        <topology evidence="1">Single-pass type I membrane protein</topology>
    </subcellularLocation>
</comment>
<keyword evidence="14" id="KW-0808">Transferase</keyword>
<dbReference type="InterPro" id="IPR051502">
    <property type="entry name" value="RLP_Defense_Trigger"/>
</dbReference>
<dbReference type="FunFam" id="3.80.10.10:FF:000111">
    <property type="entry name" value="LRR receptor-like serine/threonine-protein kinase ERECTA"/>
    <property type="match status" value="1"/>
</dbReference>
<evidence type="ECO:0000313" key="15">
    <source>
        <dbReference type="Proteomes" id="UP000241394"/>
    </source>
</evidence>
<evidence type="ECO:0000256" key="8">
    <source>
        <dbReference type="ARBA" id="ARBA00022989"/>
    </source>
</evidence>
<organism evidence="14 15">
    <name type="scientific">Actinidia chinensis var. chinensis</name>
    <name type="common">Chinese soft-hair kiwi</name>
    <dbReference type="NCBI Taxonomy" id="1590841"/>
    <lineage>
        <taxon>Eukaryota</taxon>
        <taxon>Viridiplantae</taxon>
        <taxon>Streptophyta</taxon>
        <taxon>Embryophyta</taxon>
        <taxon>Tracheophyta</taxon>
        <taxon>Spermatophyta</taxon>
        <taxon>Magnoliopsida</taxon>
        <taxon>eudicotyledons</taxon>
        <taxon>Gunneridae</taxon>
        <taxon>Pentapetalae</taxon>
        <taxon>asterids</taxon>
        <taxon>Ericales</taxon>
        <taxon>Actinidiaceae</taxon>
        <taxon>Actinidia</taxon>
    </lineage>
</organism>
<keyword evidence="14" id="KW-0675">Receptor</keyword>
<keyword evidence="9 11" id="KW-0472">Membrane</keyword>
<keyword evidence="8 11" id="KW-1133">Transmembrane helix</keyword>
<reference evidence="15" key="2">
    <citation type="journal article" date="2018" name="BMC Genomics">
        <title>A manually annotated Actinidia chinensis var. chinensis (kiwifruit) genome highlights the challenges associated with draft genomes and gene prediction in plants.</title>
        <authorList>
            <person name="Pilkington S.M."/>
            <person name="Crowhurst R."/>
            <person name="Hilario E."/>
            <person name="Nardozza S."/>
            <person name="Fraser L."/>
            <person name="Peng Y."/>
            <person name="Gunaseelan K."/>
            <person name="Simpson R."/>
            <person name="Tahir J."/>
            <person name="Deroles S.C."/>
            <person name="Templeton K."/>
            <person name="Luo Z."/>
            <person name="Davy M."/>
            <person name="Cheng C."/>
            <person name="McNeilage M."/>
            <person name="Scaglione D."/>
            <person name="Liu Y."/>
            <person name="Zhang Q."/>
            <person name="Datson P."/>
            <person name="De Silva N."/>
            <person name="Gardiner S.E."/>
            <person name="Bassett H."/>
            <person name="Chagne D."/>
            <person name="McCallum J."/>
            <person name="Dzierzon H."/>
            <person name="Deng C."/>
            <person name="Wang Y.Y."/>
            <person name="Barron L."/>
            <person name="Manako K."/>
            <person name="Bowen J."/>
            <person name="Foster T.M."/>
            <person name="Erridge Z.A."/>
            <person name="Tiffin H."/>
            <person name="Waite C.N."/>
            <person name="Davies K.M."/>
            <person name="Grierson E.P."/>
            <person name="Laing W.A."/>
            <person name="Kirk R."/>
            <person name="Chen X."/>
            <person name="Wood M."/>
            <person name="Montefiori M."/>
            <person name="Brummell D.A."/>
            <person name="Schwinn K.E."/>
            <person name="Catanach A."/>
            <person name="Fullerton C."/>
            <person name="Li D."/>
            <person name="Meiyalaghan S."/>
            <person name="Nieuwenhuizen N."/>
            <person name="Read N."/>
            <person name="Prakash R."/>
            <person name="Hunter D."/>
            <person name="Zhang H."/>
            <person name="McKenzie M."/>
            <person name="Knabel M."/>
            <person name="Harris A."/>
            <person name="Allan A.C."/>
            <person name="Gleave A."/>
            <person name="Chen A."/>
            <person name="Janssen B.J."/>
            <person name="Plunkett B."/>
            <person name="Ampomah-Dwamena C."/>
            <person name="Voogd C."/>
            <person name="Leif D."/>
            <person name="Lafferty D."/>
            <person name="Souleyre E.J.F."/>
            <person name="Varkonyi-Gasic E."/>
            <person name="Gambi F."/>
            <person name="Hanley J."/>
            <person name="Yao J.L."/>
            <person name="Cheung J."/>
            <person name="David K.M."/>
            <person name="Warren B."/>
            <person name="Marsh K."/>
            <person name="Snowden K.C."/>
            <person name="Lin-Wang K."/>
            <person name="Brian L."/>
            <person name="Martinez-Sanchez M."/>
            <person name="Wang M."/>
            <person name="Ileperuma N."/>
            <person name="Macnee N."/>
            <person name="Campin R."/>
            <person name="McAtee P."/>
            <person name="Drummond R.S.M."/>
            <person name="Espley R.V."/>
            <person name="Ireland H.S."/>
            <person name="Wu R."/>
            <person name="Atkinson R.G."/>
            <person name="Karunairetnam S."/>
            <person name="Bulley S."/>
            <person name="Chunkath S."/>
            <person name="Hanley Z."/>
            <person name="Storey R."/>
            <person name="Thrimawithana A.H."/>
            <person name="Thomson S."/>
            <person name="David C."/>
            <person name="Testolin R."/>
            <person name="Huang H."/>
            <person name="Hellens R.P."/>
            <person name="Schaffer R.J."/>
        </authorList>
    </citation>
    <scope>NUCLEOTIDE SEQUENCE [LARGE SCALE GENOMIC DNA]</scope>
    <source>
        <strain evidence="15">cv. Red5</strain>
    </source>
</reference>
<feature type="chain" id="PRO_5015327443" evidence="12">
    <location>
        <begin position="27"/>
        <end position="1133"/>
    </location>
</feature>
<evidence type="ECO:0000256" key="1">
    <source>
        <dbReference type="ARBA" id="ARBA00004251"/>
    </source>
</evidence>
<dbReference type="FunFam" id="3.80.10.10:FF:000095">
    <property type="entry name" value="LRR receptor-like serine/threonine-protein kinase GSO1"/>
    <property type="match status" value="1"/>
</dbReference>
<feature type="transmembrane region" description="Helical" evidence="11">
    <location>
        <begin position="1104"/>
        <end position="1121"/>
    </location>
</feature>
<evidence type="ECO:0000259" key="13">
    <source>
        <dbReference type="Pfam" id="PF08263"/>
    </source>
</evidence>
<dbReference type="PANTHER" id="PTHR48062:SF21">
    <property type="entry name" value="RECEPTOR-LIKE PROTEIN 12"/>
    <property type="match status" value="1"/>
</dbReference>
<dbReference type="InterPro" id="IPR003591">
    <property type="entry name" value="Leu-rich_rpt_typical-subtyp"/>
</dbReference>
<sequence length="1133" mass="128964">MSSLVTNMRNSLWWLWVVMVLVLVKGWCCFGCLEQERIALLQLKANINYPNGTSLRYWVEKENIDCCKWERVECNSITGHVTQLSLNYTRDYDILGNWYFNASLFLSFKELTTLFLRGNYLAGWVENEGFERLATLRNLEVLDLSINQFNNSVLSSLSWLLSLKYLDLGWNYLEGRNHFNGPGRLSGLTNLEVLRVWHNQLNTSIQSFLKLDDFVSLKELDLSANYINAFEPIQGLEILKLSGNSLNNSIFASLRGLSTLKSLDLSDNLLTGSIHVQELDAFRNLEELDLSDNKIESFANPEGVKSLEKLKVLHLNSIYNPSNLTKSLMALSSSLKTLYFTGGELRGEFRMEGLGSLSNLKDLYFHGTYLDKNFLPSIGMLTSLKTLSLVRCYLKGTLPNQGWCELKNLQELDLNYNRLEGTLPSCLGNLTYLRLFDVSENQLTGNIASSPLSILKSLEYISLSNNNFQVPVSFKSFANHSNLKFIFCDDNLLIGENDSYTWAPKFQLRAFTFPSWTRNNSMAALPNFLSYQHDLRIIDLSHTKLSGMFPTWLLENNTSLEEIYLSDTSLVGPLKLPPHHHPNLLDIDVSNNKIRGMVPPNISSTFPNLILLSMSRNEFDGNLISFFHDMDDLQYLDLSNNLLSGVMPNYFITRCLSLQVIRLSKNNLSGKISPTTFDLPRLSHLYLDGNNFVGNIPYSLSFMPLRTFDVSDNNFSGVIPRWVGNMKEVRNIIMSKNHFQGSFPIEFCSLRYLRFLDLSENNLSGSIPSCFSPPFVRHVHLYKNRLGGPMTRAFYNNSYLKTLDLRENYFTGRIPTWISSLSTLSFLLLKDNKFHGNIPSELCRCKQLTILDLSQNNLSGSLPPCLGNTFRSEAIMPDYSEYIFRIPELQLTKHHMRYAEHDVLVPALAKEEVKFTTKKKVHSYEGNILLFMSGIDVSCNQLTGEIPSEIGNLSNIHALNLSHNNFIGAIPTTFSNLRQVESLDLSYNNLNGQIPSQLNALNFLAYFSVAHNKLSGRTPDRKGQFLTFEESSYEGNPLLCGLPLRNNCNEIGIQSLKPNASSHEAMEDGFIDMGAFYGSFVGSYITVLLGILMILCINPRWRRVWFYLIEVCISESYYFVVDNFSKCFKCRNL</sequence>
<feature type="domain" description="Leucine-rich repeat-containing N-terminal plant-type" evidence="13">
    <location>
        <begin position="34"/>
        <end position="75"/>
    </location>
</feature>
<evidence type="ECO:0000256" key="11">
    <source>
        <dbReference type="SAM" id="Phobius"/>
    </source>
</evidence>
<evidence type="ECO:0000256" key="7">
    <source>
        <dbReference type="ARBA" id="ARBA00022737"/>
    </source>
</evidence>
<dbReference type="GO" id="GO:0006952">
    <property type="term" value="P:defense response"/>
    <property type="evidence" value="ECO:0007669"/>
    <property type="project" value="UniProtKB-ARBA"/>
</dbReference>
<evidence type="ECO:0000256" key="3">
    <source>
        <dbReference type="ARBA" id="ARBA00022475"/>
    </source>
</evidence>
<proteinExistence type="inferred from homology"/>
<keyword evidence="7" id="KW-0677">Repeat</keyword>
<name>A0A2R6QHU0_ACTCC</name>
<dbReference type="Proteomes" id="UP000241394">
    <property type="component" value="Chromosome LG16"/>
</dbReference>
<dbReference type="SMART" id="SM00365">
    <property type="entry name" value="LRR_SD22"/>
    <property type="match status" value="9"/>
</dbReference>
<keyword evidence="10" id="KW-0325">Glycoprotein</keyword>
<dbReference type="GO" id="GO:0005886">
    <property type="term" value="C:plasma membrane"/>
    <property type="evidence" value="ECO:0007669"/>
    <property type="project" value="UniProtKB-SubCell"/>
</dbReference>
<evidence type="ECO:0000256" key="12">
    <source>
        <dbReference type="SAM" id="SignalP"/>
    </source>
</evidence>
<dbReference type="SMART" id="SM00369">
    <property type="entry name" value="LRR_TYP"/>
    <property type="match status" value="13"/>
</dbReference>
<protein>
    <submittedName>
        <fullName evidence="14">LRR receptor-like serine/threonine-protein kinase</fullName>
    </submittedName>
</protein>
<evidence type="ECO:0000256" key="2">
    <source>
        <dbReference type="ARBA" id="ARBA00009592"/>
    </source>
</evidence>
<evidence type="ECO:0000256" key="10">
    <source>
        <dbReference type="ARBA" id="ARBA00023180"/>
    </source>
</evidence>
<keyword evidence="3" id="KW-1003">Cell membrane</keyword>
<dbReference type="InParanoid" id="A0A2R6QHU0"/>
<dbReference type="FunCoup" id="A0A2R6QHU0">
    <property type="interactions" value="2664"/>
</dbReference>
<keyword evidence="14" id="KW-0418">Kinase</keyword>
<feature type="signal peptide" evidence="12">
    <location>
        <begin position="1"/>
        <end position="26"/>
    </location>
</feature>
<dbReference type="OrthoDB" id="4691307at2759"/>
<evidence type="ECO:0000313" key="14">
    <source>
        <dbReference type="EMBL" id="PSS08178.1"/>
    </source>
</evidence>
<keyword evidence="4" id="KW-0433">Leucine-rich repeat</keyword>
<dbReference type="PRINTS" id="PR00019">
    <property type="entry name" value="LEURICHRPT"/>
</dbReference>
<dbReference type="EMBL" id="NKQK01000016">
    <property type="protein sequence ID" value="PSS08178.1"/>
    <property type="molecule type" value="Genomic_DNA"/>
</dbReference>
<dbReference type="InterPro" id="IPR032675">
    <property type="entry name" value="LRR_dom_sf"/>
</dbReference>
<dbReference type="Pfam" id="PF08263">
    <property type="entry name" value="LRRNT_2"/>
    <property type="match status" value="1"/>
</dbReference>
<accession>A0A2R6QHU0</accession>
<dbReference type="PANTHER" id="PTHR48062">
    <property type="entry name" value="RECEPTOR-LIKE PROTEIN 14"/>
    <property type="match status" value="1"/>
</dbReference>
<gene>
    <name evidence="14" type="ORF">CEY00_Acc18550</name>
</gene>
<dbReference type="SUPFAM" id="SSF52058">
    <property type="entry name" value="L domain-like"/>
    <property type="match status" value="3"/>
</dbReference>
<evidence type="ECO:0000256" key="9">
    <source>
        <dbReference type="ARBA" id="ARBA00023136"/>
    </source>
</evidence>
<dbReference type="Gene3D" id="3.80.10.10">
    <property type="entry name" value="Ribonuclease Inhibitor"/>
    <property type="match status" value="3"/>
</dbReference>
<evidence type="ECO:0000256" key="4">
    <source>
        <dbReference type="ARBA" id="ARBA00022614"/>
    </source>
</evidence>
<keyword evidence="5 11" id="KW-0812">Transmembrane</keyword>
<comment type="caution">
    <text evidence="14">The sequence shown here is derived from an EMBL/GenBank/DDBJ whole genome shotgun (WGS) entry which is preliminary data.</text>
</comment>
<feature type="transmembrane region" description="Helical" evidence="11">
    <location>
        <begin position="1075"/>
        <end position="1097"/>
    </location>
</feature>
<evidence type="ECO:0000256" key="5">
    <source>
        <dbReference type="ARBA" id="ARBA00022692"/>
    </source>
</evidence>
<keyword evidence="6 12" id="KW-0732">Signal</keyword>
<dbReference type="OMA" id="WISSARH"/>
<keyword evidence="15" id="KW-1185">Reference proteome</keyword>
<dbReference type="GO" id="GO:0051707">
    <property type="term" value="P:response to other organism"/>
    <property type="evidence" value="ECO:0007669"/>
    <property type="project" value="UniProtKB-ARBA"/>
</dbReference>
<comment type="similarity">
    <text evidence="2">Belongs to the RLP family.</text>
</comment>